<keyword evidence="2" id="KW-0812">Transmembrane</keyword>
<dbReference type="PANTHER" id="PTHR11626:SF2">
    <property type="entry name" value="SQUALENE SYNTHASE"/>
    <property type="match status" value="1"/>
</dbReference>
<dbReference type="CDD" id="cd00683">
    <property type="entry name" value="Trans_IPPS_HH"/>
    <property type="match status" value="1"/>
</dbReference>
<dbReference type="InterPro" id="IPR044844">
    <property type="entry name" value="Trans_IPPS_euk-type"/>
</dbReference>
<dbReference type="InterPro" id="IPR006449">
    <property type="entry name" value="Squal_synth-like"/>
</dbReference>
<protein>
    <recommendedName>
        <fullName evidence="5">Squalene synthase</fullName>
    </recommendedName>
</protein>
<reference evidence="3" key="1">
    <citation type="submission" date="2020-06" db="EMBL/GenBank/DDBJ databases">
        <title>WGS assembly of Ceratodon purpureus strain R40.</title>
        <authorList>
            <person name="Carey S.B."/>
            <person name="Jenkins J."/>
            <person name="Shu S."/>
            <person name="Lovell J.T."/>
            <person name="Sreedasyam A."/>
            <person name="Maumus F."/>
            <person name="Tiley G.P."/>
            <person name="Fernandez-Pozo N."/>
            <person name="Barry K."/>
            <person name="Chen C."/>
            <person name="Wang M."/>
            <person name="Lipzen A."/>
            <person name="Daum C."/>
            <person name="Saski C.A."/>
            <person name="Payton A.C."/>
            <person name="Mcbreen J.C."/>
            <person name="Conrad R.E."/>
            <person name="Kollar L.M."/>
            <person name="Olsson S."/>
            <person name="Huttunen S."/>
            <person name="Landis J.B."/>
            <person name="Wickett N.J."/>
            <person name="Johnson M.G."/>
            <person name="Rensing S.A."/>
            <person name="Grimwood J."/>
            <person name="Schmutz J."/>
            <person name="Mcdaniel S.F."/>
        </authorList>
    </citation>
    <scope>NUCLEOTIDE SEQUENCE</scope>
    <source>
        <strain evidence="3">R40</strain>
    </source>
</reference>
<keyword evidence="4" id="KW-1185">Reference proteome</keyword>
<dbReference type="AlphaFoldDB" id="A0A8T0HZ84"/>
<dbReference type="NCBIfam" id="TIGR01559">
    <property type="entry name" value="squal_synth"/>
    <property type="match status" value="1"/>
</dbReference>
<dbReference type="FunFam" id="1.10.600.10:FF:000023">
    <property type="entry name" value="Squalene synthase"/>
    <property type="match status" value="1"/>
</dbReference>
<dbReference type="GO" id="GO:0051996">
    <property type="term" value="F:squalene synthase [NAD(P)H] activity"/>
    <property type="evidence" value="ECO:0007669"/>
    <property type="project" value="InterPro"/>
</dbReference>
<dbReference type="InterPro" id="IPR008949">
    <property type="entry name" value="Isoprenoid_synthase_dom_sf"/>
</dbReference>
<dbReference type="PANTHER" id="PTHR11626">
    <property type="entry name" value="FARNESYL-DIPHOSPHATE FARNESYLTRANSFERASE"/>
    <property type="match status" value="1"/>
</dbReference>
<evidence type="ECO:0000313" key="3">
    <source>
        <dbReference type="EMBL" id="KAG0576474.1"/>
    </source>
</evidence>
<dbReference type="GO" id="GO:0045338">
    <property type="term" value="P:farnesyl diphosphate metabolic process"/>
    <property type="evidence" value="ECO:0007669"/>
    <property type="project" value="InterPro"/>
</dbReference>
<evidence type="ECO:0000313" key="4">
    <source>
        <dbReference type="Proteomes" id="UP000822688"/>
    </source>
</evidence>
<organism evidence="3 4">
    <name type="scientific">Ceratodon purpureus</name>
    <name type="common">Fire moss</name>
    <name type="synonym">Dicranum purpureum</name>
    <dbReference type="NCBI Taxonomy" id="3225"/>
    <lineage>
        <taxon>Eukaryota</taxon>
        <taxon>Viridiplantae</taxon>
        <taxon>Streptophyta</taxon>
        <taxon>Embryophyta</taxon>
        <taxon>Bryophyta</taxon>
        <taxon>Bryophytina</taxon>
        <taxon>Bryopsida</taxon>
        <taxon>Dicranidae</taxon>
        <taxon>Pseudoditrichales</taxon>
        <taxon>Ditrichaceae</taxon>
        <taxon>Ceratodon</taxon>
    </lineage>
</organism>
<feature type="transmembrane region" description="Helical" evidence="2">
    <location>
        <begin position="382"/>
        <end position="403"/>
    </location>
</feature>
<comment type="caution">
    <text evidence="3">The sequence shown here is derived from an EMBL/GenBank/DDBJ whole genome shotgun (WGS) entry which is preliminary data.</text>
</comment>
<dbReference type="Proteomes" id="UP000822688">
    <property type="component" value="Chromosome 5"/>
</dbReference>
<dbReference type="InterPro" id="IPR002060">
    <property type="entry name" value="Squ/phyt_synthse"/>
</dbReference>
<sequence length="405" mass="46088">MWIFGAIFKNPEDFAHLLKLKMASVAANRAIPSDPNWAFCYQILGRTCRSFSIVLQQLSPNLRNAVCVFYLVLRGLEAVEDDMTINYDVKVALLKDFHKKIFDPMFHFPCGNNDYKPLMDKFHSINNAFKELSVGYQEVIAEIAERMGEGMVKYLTAEIDSRADYNDYCHYTGGLVGLGLTRLFYTAGVEQFTPDYLSNAMGLFLQKTNLIRDYLEHVNSQPAPRRRWPREVWVKYADKLEDFKDGNNNREALLCLNEMVTDALSHGLDCLQYMASLQDPANLRFCAIPQITALGTLAMCYNNVEVFRGSVRLRKGLTAKILDVKTMPDVYGAFYDFTGLLSDKMEKTDPSAALTDKYVEEIRSVCKFEIKNRRAFTIESKVGHEACLVLALCILLVLMLLIVSK</sequence>
<dbReference type="EMBL" id="CM026425">
    <property type="protein sequence ID" value="KAG0576474.1"/>
    <property type="molecule type" value="Genomic_DNA"/>
</dbReference>
<name>A0A8T0HZ84_CERPU</name>
<keyword evidence="2" id="KW-1133">Transmembrane helix</keyword>
<dbReference type="Pfam" id="PF00494">
    <property type="entry name" value="SQS_PSY"/>
    <property type="match status" value="1"/>
</dbReference>
<dbReference type="Gene3D" id="1.10.600.10">
    <property type="entry name" value="Farnesyl Diphosphate Synthase"/>
    <property type="match status" value="1"/>
</dbReference>
<proteinExistence type="inferred from homology"/>
<dbReference type="InterPro" id="IPR033904">
    <property type="entry name" value="Trans_IPPS_HH"/>
</dbReference>
<evidence type="ECO:0008006" key="5">
    <source>
        <dbReference type="Google" id="ProtNLM"/>
    </source>
</evidence>
<dbReference type="GO" id="GO:0005789">
    <property type="term" value="C:endoplasmic reticulum membrane"/>
    <property type="evidence" value="ECO:0007669"/>
    <property type="project" value="TreeGrafter"/>
</dbReference>
<gene>
    <name evidence="3" type="ORF">KC19_5G082800</name>
</gene>
<comment type="similarity">
    <text evidence="1">Belongs to the phytoene/squalene synthase family.</text>
</comment>
<dbReference type="GO" id="GO:0008610">
    <property type="term" value="P:lipid biosynthetic process"/>
    <property type="evidence" value="ECO:0007669"/>
    <property type="project" value="InterPro"/>
</dbReference>
<keyword evidence="2" id="KW-0472">Membrane</keyword>
<dbReference type="SUPFAM" id="SSF48576">
    <property type="entry name" value="Terpenoid synthases"/>
    <property type="match status" value="1"/>
</dbReference>
<evidence type="ECO:0000256" key="2">
    <source>
        <dbReference type="SAM" id="Phobius"/>
    </source>
</evidence>
<evidence type="ECO:0000256" key="1">
    <source>
        <dbReference type="ARBA" id="ARBA00006251"/>
    </source>
</evidence>
<accession>A0A8T0HZ84</accession>